<comment type="caution">
    <text evidence="6">The sequence shown here is derived from an EMBL/GenBank/DDBJ whole genome shotgun (WGS) entry which is preliminary data.</text>
</comment>
<dbReference type="Pfam" id="PF04043">
    <property type="entry name" value="PMEI"/>
    <property type="match status" value="1"/>
</dbReference>
<evidence type="ECO:0000256" key="3">
    <source>
        <dbReference type="ARBA" id="ARBA00038471"/>
    </source>
</evidence>
<dbReference type="PANTHER" id="PTHR31080:SF296">
    <property type="entry name" value="OS05G0360900 PROTEIN"/>
    <property type="match status" value="1"/>
</dbReference>
<dbReference type="InterPro" id="IPR035513">
    <property type="entry name" value="Invertase/methylesterase_inhib"/>
</dbReference>
<dbReference type="Gene3D" id="1.20.140.40">
    <property type="entry name" value="Invertase/pectin methylesterase inhibitor family protein"/>
    <property type="match status" value="1"/>
</dbReference>
<keyword evidence="1 4" id="KW-0732">Signal</keyword>
<accession>A0A2H5PQ01</accession>
<dbReference type="SUPFAM" id="SSF101148">
    <property type="entry name" value="Plant invertase/pectin methylesterase inhibitor"/>
    <property type="match status" value="1"/>
</dbReference>
<feature type="chain" id="PRO_5014191329" description="Pectinesterase inhibitor domain-containing protein" evidence="4">
    <location>
        <begin position="26"/>
        <end position="178"/>
    </location>
</feature>
<dbReference type="InterPro" id="IPR051955">
    <property type="entry name" value="PME_Inhibitor"/>
</dbReference>
<keyword evidence="2" id="KW-1015">Disulfide bond</keyword>
<dbReference type="CDD" id="cd15801">
    <property type="entry name" value="PMEI-like_1"/>
    <property type="match status" value="1"/>
</dbReference>
<dbReference type="Proteomes" id="UP000236630">
    <property type="component" value="Unassembled WGS sequence"/>
</dbReference>
<dbReference type="NCBIfam" id="TIGR01614">
    <property type="entry name" value="PME_inhib"/>
    <property type="match status" value="1"/>
</dbReference>
<protein>
    <recommendedName>
        <fullName evidence="5">Pectinesterase inhibitor domain-containing protein</fullName>
    </recommendedName>
</protein>
<dbReference type="GO" id="GO:0005576">
    <property type="term" value="C:extracellular region"/>
    <property type="evidence" value="ECO:0007669"/>
    <property type="project" value="UniProtKB-ARBA"/>
</dbReference>
<sequence>MKRISVCLFVPLLVISLLPCKNTEASNDLITTTCAKTMYKELCIASLRSDKDSRGSDLQGLGKISLKITLANANEIQGYISELLKKDGKPFLQQCLKDCSENLQDAILEIKDSIAAIDSRSYGDVNTWVSAAMSYEESCEDGFKEKPGFKSPLTQMNAKFSQLCSISLTISNLLAGKA</sequence>
<evidence type="ECO:0000256" key="2">
    <source>
        <dbReference type="ARBA" id="ARBA00023157"/>
    </source>
</evidence>
<organism evidence="6 7">
    <name type="scientific">Citrus unshiu</name>
    <name type="common">Satsuma mandarin</name>
    <name type="synonym">Citrus nobilis var. unshiu</name>
    <dbReference type="NCBI Taxonomy" id="55188"/>
    <lineage>
        <taxon>Eukaryota</taxon>
        <taxon>Viridiplantae</taxon>
        <taxon>Streptophyta</taxon>
        <taxon>Embryophyta</taxon>
        <taxon>Tracheophyta</taxon>
        <taxon>Spermatophyta</taxon>
        <taxon>Magnoliopsida</taxon>
        <taxon>eudicotyledons</taxon>
        <taxon>Gunneridae</taxon>
        <taxon>Pentapetalae</taxon>
        <taxon>rosids</taxon>
        <taxon>malvids</taxon>
        <taxon>Sapindales</taxon>
        <taxon>Rutaceae</taxon>
        <taxon>Aurantioideae</taxon>
        <taxon>Citrus</taxon>
    </lineage>
</organism>
<proteinExistence type="inferred from homology"/>
<evidence type="ECO:0000259" key="5">
    <source>
        <dbReference type="SMART" id="SM00856"/>
    </source>
</evidence>
<keyword evidence="7" id="KW-1185">Reference proteome</keyword>
<gene>
    <name evidence="6" type="ORF">CUMW_156750</name>
</gene>
<evidence type="ECO:0000313" key="7">
    <source>
        <dbReference type="Proteomes" id="UP000236630"/>
    </source>
</evidence>
<dbReference type="SMART" id="SM00856">
    <property type="entry name" value="PMEI"/>
    <property type="match status" value="1"/>
</dbReference>
<evidence type="ECO:0000256" key="1">
    <source>
        <dbReference type="ARBA" id="ARBA00022729"/>
    </source>
</evidence>
<feature type="signal peptide" evidence="4">
    <location>
        <begin position="1"/>
        <end position="25"/>
    </location>
</feature>
<dbReference type="PANTHER" id="PTHR31080">
    <property type="entry name" value="PECTINESTERASE INHIBITOR-LIKE"/>
    <property type="match status" value="1"/>
</dbReference>
<name>A0A2H5PQ01_CITUN</name>
<comment type="similarity">
    <text evidence="3">Belongs to the PMEI family.</text>
</comment>
<dbReference type="AlphaFoldDB" id="A0A2H5PQ01"/>
<dbReference type="EMBL" id="BDQV01000104">
    <property type="protein sequence ID" value="GAY54446.1"/>
    <property type="molecule type" value="Genomic_DNA"/>
</dbReference>
<dbReference type="GO" id="GO:0004857">
    <property type="term" value="F:enzyme inhibitor activity"/>
    <property type="evidence" value="ECO:0007669"/>
    <property type="project" value="InterPro"/>
</dbReference>
<evidence type="ECO:0000256" key="4">
    <source>
        <dbReference type="SAM" id="SignalP"/>
    </source>
</evidence>
<reference evidence="6 7" key="1">
    <citation type="journal article" date="2017" name="Front. Genet.">
        <title>Draft sequencing of the heterozygous diploid genome of Satsuma (Citrus unshiu Marc.) using a hybrid assembly approach.</title>
        <authorList>
            <person name="Shimizu T."/>
            <person name="Tanizawa Y."/>
            <person name="Mochizuki T."/>
            <person name="Nagasaki H."/>
            <person name="Yoshioka T."/>
            <person name="Toyoda A."/>
            <person name="Fujiyama A."/>
            <person name="Kaminuma E."/>
            <person name="Nakamura Y."/>
        </authorList>
    </citation>
    <scope>NUCLEOTIDE SEQUENCE [LARGE SCALE GENOMIC DNA]</scope>
    <source>
        <strain evidence="7">cv. Miyagawa wase</strain>
    </source>
</reference>
<dbReference type="InterPro" id="IPR006501">
    <property type="entry name" value="Pectinesterase_inhib_dom"/>
</dbReference>
<dbReference type="FunFam" id="1.20.140.40:FF:000002">
    <property type="entry name" value="Putative invertase inhibitor"/>
    <property type="match status" value="1"/>
</dbReference>
<feature type="domain" description="Pectinesterase inhibitor" evidence="5">
    <location>
        <begin position="25"/>
        <end position="170"/>
    </location>
</feature>
<dbReference type="STRING" id="55188.A0A2H5PQ01"/>
<evidence type="ECO:0000313" key="6">
    <source>
        <dbReference type="EMBL" id="GAY54446.1"/>
    </source>
</evidence>